<dbReference type="Pfam" id="PF10681">
    <property type="entry name" value="Rot1"/>
    <property type="match status" value="1"/>
</dbReference>
<keyword evidence="1" id="KW-0732">Signal</keyword>
<keyword evidence="3" id="KW-1185">Reference proteome</keyword>
<comment type="caution">
    <text evidence="2">The sequence shown here is derived from an EMBL/GenBank/DDBJ whole genome shotgun (WGS) entry which is preliminary data.</text>
</comment>
<dbReference type="STRING" id="92696.A0A4R0QZP5"/>
<feature type="signal peptide" evidence="1">
    <location>
        <begin position="1"/>
        <end position="18"/>
    </location>
</feature>
<dbReference type="PANTHER" id="PTHR28090">
    <property type="entry name" value="PROTEIN ROT1"/>
    <property type="match status" value="1"/>
</dbReference>
<protein>
    <submittedName>
        <fullName evidence="2">Reversal of tor2 lethality</fullName>
    </submittedName>
</protein>
<dbReference type="GO" id="GO:0005789">
    <property type="term" value="C:endoplasmic reticulum membrane"/>
    <property type="evidence" value="ECO:0007669"/>
    <property type="project" value="TreeGrafter"/>
</dbReference>
<dbReference type="EMBL" id="RWJN01000744">
    <property type="protein sequence ID" value="TCD59781.1"/>
    <property type="molecule type" value="Genomic_DNA"/>
</dbReference>
<organism evidence="2 3">
    <name type="scientific">Steccherinum ochraceum</name>
    <dbReference type="NCBI Taxonomy" id="92696"/>
    <lineage>
        <taxon>Eukaryota</taxon>
        <taxon>Fungi</taxon>
        <taxon>Dikarya</taxon>
        <taxon>Basidiomycota</taxon>
        <taxon>Agaricomycotina</taxon>
        <taxon>Agaricomycetes</taxon>
        <taxon>Polyporales</taxon>
        <taxon>Steccherinaceae</taxon>
        <taxon>Steccherinum</taxon>
    </lineage>
</organism>
<dbReference type="PANTHER" id="PTHR28090:SF2">
    <property type="entry name" value="PROTEIN ROT1"/>
    <property type="match status" value="1"/>
</dbReference>
<accession>A0A4R0QZP5</accession>
<sequence length="239" mass="25797">MFFASLASFFLLASSALAQGDLSSGHNLTGLAGTWSSGSRKVVTGAGFANPNNRTFTYPPTAGVSYTFTDSGFFESARYRFNGNGSTQSATDPHCITGIMVWIHGTYTLNDNSSMTLNPFPDGYQQVQDPCAAETNFIEQYNDTELYASWQIFQDQNDGYKLHLFNFDGSPVAPLFQVSTTPNMLPTQNLRNDTSSPQFVTQALFKTDAKTGDAATWSPRGVVSVASALATVAIATLLL</sequence>
<gene>
    <name evidence="2" type="primary">ROT1</name>
    <name evidence="2" type="ORF">EIP91_011474</name>
</gene>
<proteinExistence type="predicted"/>
<dbReference type="InterPro" id="IPR019623">
    <property type="entry name" value="Rot1"/>
</dbReference>
<dbReference type="AlphaFoldDB" id="A0A4R0QZP5"/>
<dbReference type="Proteomes" id="UP000292702">
    <property type="component" value="Unassembled WGS sequence"/>
</dbReference>
<feature type="chain" id="PRO_5020356477" evidence="1">
    <location>
        <begin position="19"/>
        <end position="239"/>
    </location>
</feature>
<evidence type="ECO:0000256" key="1">
    <source>
        <dbReference type="SAM" id="SignalP"/>
    </source>
</evidence>
<dbReference type="GO" id="GO:0051082">
    <property type="term" value="F:unfolded protein binding"/>
    <property type="evidence" value="ECO:0007669"/>
    <property type="project" value="TreeGrafter"/>
</dbReference>
<evidence type="ECO:0000313" key="3">
    <source>
        <dbReference type="Proteomes" id="UP000292702"/>
    </source>
</evidence>
<dbReference type="OrthoDB" id="5327821at2759"/>
<evidence type="ECO:0000313" key="2">
    <source>
        <dbReference type="EMBL" id="TCD59781.1"/>
    </source>
</evidence>
<reference evidence="2 3" key="1">
    <citation type="submission" date="2018-11" db="EMBL/GenBank/DDBJ databases">
        <title>Genome assembly of Steccherinum ochraceum LE-BIN_3174, the white-rot fungus of the Steccherinaceae family (The Residual Polyporoid clade, Polyporales, Basidiomycota).</title>
        <authorList>
            <person name="Fedorova T.V."/>
            <person name="Glazunova O.A."/>
            <person name="Landesman E.O."/>
            <person name="Moiseenko K.V."/>
            <person name="Psurtseva N.V."/>
            <person name="Savinova O.S."/>
            <person name="Shakhova N.V."/>
            <person name="Tyazhelova T.V."/>
            <person name="Vasina D.V."/>
        </authorList>
    </citation>
    <scope>NUCLEOTIDE SEQUENCE [LARGE SCALE GENOMIC DNA]</scope>
    <source>
        <strain evidence="2 3">LE-BIN_3174</strain>
    </source>
</reference>
<dbReference type="GO" id="GO:0006458">
    <property type="term" value="P:'de novo' protein folding"/>
    <property type="evidence" value="ECO:0007669"/>
    <property type="project" value="InterPro"/>
</dbReference>
<name>A0A4R0QZP5_9APHY</name>